<reference evidence="9" key="1">
    <citation type="submission" date="2022-10" db="EMBL/GenBank/DDBJ databases">
        <authorList>
            <person name="Yu W.X."/>
        </authorList>
    </citation>
    <scope>NUCLEOTIDE SEQUENCE</scope>
    <source>
        <strain evidence="9">AAT</strain>
    </source>
</reference>
<dbReference type="Gene3D" id="3.30.565.10">
    <property type="entry name" value="Histidine kinase-like ATPase, C-terminal domain"/>
    <property type="match status" value="1"/>
</dbReference>
<dbReference type="CDD" id="cd16922">
    <property type="entry name" value="HATPase_EvgS-ArcB-TorS-like"/>
    <property type="match status" value="1"/>
</dbReference>
<dbReference type="InterPro" id="IPR036890">
    <property type="entry name" value="HATPase_C_sf"/>
</dbReference>
<dbReference type="InterPro" id="IPR050736">
    <property type="entry name" value="Sensor_HK_Regulatory"/>
</dbReference>
<dbReference type="SUPFAM" id="SSF55874">
    <property type="entry name" value="ATPase domain of HSP90 chaperone/DNA topoisomerase II/histidine kinase"/>
    <property type="match status" value="1"/>
</dbReference>
<dbReference type="Pfam" id="PF13426">
    <property type="entry name" value="PAS_9"/>
    <property type="match status" value="1"/>
</dbReference>
<dbReference type="SMART" id="SM00091">
    <property type="entry name" value="PAS"/>
    <property type="match status" value="1"/>
</dbReference>
<dbReference type="NCBIfam" id="TIGR00229">
    <property type="entry name" value="sensory_box"/>
    <property type="match status" value="1"/>
</dbReference>
<dbReference type="SUPFAM" id="SSF55785">
    <property type="entry name" value="PYP-like sensor domain (PAS domain)"/>
    <property type="match status" value="1"/>
</dbReference>
<dbReference type="InterPro" id="IPR000014">
    <property type="entry name" value="PAS"/>
</dbReference>
<name>A0AAE3M3M5_9BACT</name>
<organism evidence="9 10">
    <name type="scientific">Plebeiibacterium sediminum</name>
    <dbReference type="NCBI Taxonomy" id="2992112"/>
    <lineage>
        <taxon>Bacteria</taxon>
        <taxon>Pseudomonadati</taxon>
        <taxon>Bacteroidota</taxon>
        <taxon>Bacteroidia</taxon>
        <taxon>Marinilabiliales</taxon>
        <taxon>Marinilabiliaceae</taxon>
        <taxon>Plebeiibacterium</taxon>
    </lineage>
</organism>
<dbReference type="PROSITE" id="PS50112">
    <property type="entry name" value="PAS"/>
    <property type="match status" value="1"/>
</dbReference>
<dbReference type="InterPro" id="IPR003594">
    <property type="entry name" value="HATPase_dom"/>
</dbReference>
<evidence type="ECO:0000256" key="1">
    <source>
        <dbReference type="ARBA" id="ARBA00000085"/>
    </source>
</evidence>
<dbReference type="InterPro" id="IPR036097">
    <property type="entry name" value="HisK_dim/P_sf"/>
</dbReference>
<evidence type="ECO:0000259" key="8">
    <source>
        <dbReference type="PROSITE" id="PS50112"/>
    </source>
</evidence>
<feature type="domain" description="PAS" evidence="8">
    <location>
        <begin position="293"/>
        <end position="363"/>
    </location>
</feature>
<dbReference type="InterPro" id="IPR003661">
    <property type="entry name" value="HisK_dim/P_dom"/>
</dbReference>
<keyword evidence="6" id="KW-0902">Two-component regulatory system</keyword>
<dbReference type="EMBL" id="JAPDPJ010000013">
    <property type="protein sequence ID" value="MCW3786381.1"/>
    <property type="molecule type" value="Genomic_DNA"/>
</dbReference>
<comment type="catalytic activity">
    <reaction evidence="1">
        <text>ATP + protein L-histidine = ADP + protein N-phospho-L-histidine.</text>
        <dbReference type="EC" id="2.7.13.3"/>
    </reaction>
</comment>
<keyword evidence="10" id="KW-1185">Reference proteome</keyword>
<dbReference type="PANTHER" id="PTHR43711">
    <property type="entry name" value="TWO-COMPONENT HISTIDINE KINASE"/>
    <property type="match status" value="1"/>
</dbReference>
<gene>
    <name evidence="9" type="ORF">OM075_07875</name>
</gene>
<evidence type="ECO:0000256" key="4">
    <source>
        <dbReference type="ARBA" id="ARBA00022679"/>
    </source>
</evidence>
<keyword evidence="3" id="KW-0597">Phosphoprotein</keyword>
<dbReference type="CDD" id="cd00130">
    <property type="entry name" value="PAS"/>
    <property type="match status" value="1"/>
</dbReference>
<dbReference type="InterPro" id="IPR013655">
    <property type="entry name" value="PAS_fold_3"/>
</dbReference>
<dbReference type="PANTHER" id="PTHR43711:SF31">
    <property type="entry name" value="HISTIDINE KINASE"/>
    <property type="match status" value="1"/>
</dbReference>
<dbReference type="PROSITE" id="PS50109">
    <property type="entry name" value="HIS_KIN"/>
    <property type="match status" value="1"/>
</dbReference>
<dbReference type="Pfam" id="PF00512">
    <property type="entry name" value="HisKA"/>
    <property type="match status" value="1"/>
</dbReference>
<evidence type="ECO:0000256" key="5">
    <source>
        <dbReference type="ARBA" id="ARBA00022777"/>
    </source>
</evidence>
<dbReference type="CDD" id="cd00082">
    <property type="entry name" value="HisKA"/>
    <property type="match status" value="1"/>
</dbReference>
<dbReference type="EC" id="2.7.13.3" evidence="2"/>
<dbReference type="Gene3D" id="1.10.287.130">
    <property type="match status" value="1"/>
</dbReference>
<keyword evidence="9" id="KW-0547">Nucleotide-binding</keyword>
<dbReference type="Proteomes" id="UP001209229">
    <property type="component" value="Unassembled WGS sequence"/>
</dbReference>
<dbReference type="SMART" id="SM00388">
    <property type="entry name" value="HisKA"/>
    <property type="match status" value="1"/>
</dbReference>
<dbReference type="SUPFAM" id="SSF47384">
    <property type="entry name" value="Homodimeric domain of signal transducing histidine kinase"/>
    <property type="match status" value="1"/>
</dbReference>
<evidence type="ECO:0000256" key="6">
    <source>
        <dbReference type="ARBA" id="ARBA00023012"/>
    </source>
</evidence>
<dbReference type="InterPro" id="IPR005467">
    <property type="entry name" value="His_kinase_dom"/>
</dbReference>
<dbReference type="Pfam" id="PF08447">
    <property type="entry name" value="PAS_3"/>
    <property type="match status" value="1"/>
</dbReference>
<comment type="caution">
    <text evidence="9">The sequence shown here is derived from an EMBL/GenBank/DDBJ whole genome shotgun (WGS) entry which is preliminary data.</text>
</comment>
<keyword evidence="9" id="KW-0067">ATP-binding</keyword>
<dbReference type="AlphaFoldDB" id="A0AAE3M3M5"/>
<evidence type="ECO:0000313" key="9">
    <source>
        <dbReference type="EMBL" id="MCW3786381.1"/>
    </source>
</evidence>
<evidence type="ECO:0000313" key="10">
    <source>
        <dbReference type="Proteomes" id="UP001209229"/>
    </source>
</evidence>
<dbReference type="InterPro" id="IPR035965">
    <property type="entry name" value="PAS-like_dom_sf"/>
</dbReference>
<dbReference type="PRINTS" id="PR00344">
    <property type="entry name" value="BCTRLSENSOR"/>
</dbReference>
<sequence length="650" mass="74363">MEYIYLSNIFNDTIGIEEAYLKKWRNNLSLISDFYKSATCILTQREGDFLKILPTCHNNSIQLNITDGLSLESLIGDVESLSDQTYILKNFDRFQNVGELKFKSILVVPVFYPDDVLMGYIILLDEKKDCFDQAAIKLSLQIKELIEVDLKNIYLKFNDKYDDNFTNDLVCKVLYEKSGALNCFYSKNLKLSFYNDNFKSTFLTADHNVVDLTTVGYKNYYNLILPNLKEVVKSNQALNSIDKIEYNGSNMWFNLDFNPISDNSNQLIGVYVVANNITDLIITKQRMLNKKQDLLEYERIFNLVANPICIADINGVFIKTNPAFYRILGFTSEEVQGRSMFEMIHPNDLKRTVDYISEKIKEQPELLEFENRYVCKDGSSVWFSWMVQPIYEKGISYSVAHDITTLKETQEELSKAKEHAEESDRLKTAFLCNMSHEIRTPMNGIVGFSDLLKSTALQNEELEYYCDIIRSSGQQLLRIVNDIIDISKIEIGEVDIIENEVNINELIRSIAAFYKPDIASKGLEIITMLPLPDKDAILKSDETKLRQILDNLLSNALKFTENGFLKIAYEVQGTDIVISVEDTGIGIPENKRKNIFERFAQLKDPNKSYGGAGLGLAICKAYINKMGGDIWVETSMDSGSIFKFTLPFIV</sequence>
<protein>
    <recommendedName>
        <fullName evidence="2">histidine kinase</fullName>
        <ecNumber evidence="2">2.7.13.3</ecNumber>
    </recommendedName>
</protein>
<dbReference type="Gene3D" id="3.30.450.20">
    <property type="entry name" value="PAS domain"/>
    <property type="match status" value="1"/>
</dbReference>
<dbReference type="RefSeq" id="WP_301189945.1">
    <property type="nucleotide sequence ID" value="NZ_JAPDPJ010000013.1"/>
</dbReference>
<keyword evidence="5" id="KW-0418">Kinase</keyword>
<dbReference type="InterPro" id="IPR004358">
    <property type="entry name" value="Sig_transdc_His_kin-like_C"/>
</dbReference>
<proteinExistence type="predicted"/>
<dbReference type="FunFam" id="3.30.565.10:FF:000006">
    <property type="entry name" value="Sensor histidine kinase WalK"/>
    <property type="match status" value="1"/>
</dbReference>
<evidence type="ECO:0000256" key="2">
    <source>
        <dbReference type="ARBA" id="ARBA00012438"/>
    </source>
</evidence>
<keyword evidence="4" id="KW-0808">Transferase</keyword>
<dbReference type="GO" id="GO:0005524">
    <property type="term" value="F:ATP binding"/>
    <property type="evidence" value="ECO:0007669"/>
    <property type="project" value="UniProtKB-KW"/>
</dbReference>
<accession>A0AAE3M3M5</accession>
<evidence type="ECO:0000259" key="7">
    <source>
        <dbReference type="PROSITE" id="PS50109"/>
    </source>
</evidence>
<dbReference type="GO" id="GO:0000155">
    <property type="term" value="F:phosphorelay sensor kinase activity"/>
    <property type="evidence" value="ECO:0007669"/>
    <property type="project" value="InterPro"/>
</dbReference>
<feature type="domain" description="Histidine kinase" evidence="7">
    <location>
        <begin position="433"/>
        <end position="650"/>
    </location>
</feature>
<dbReference type="SMART" id="SM00387">
    <property type="entry name" value="HATPase_c"/>
    <property type="match status" value="1"/>
</dbReference>
<dbReference type="Pfam" id="PF02518">
    <property type="entry name" value="HATPase_c"/>
    <property type="match status" value="1"/>
</dbReference>
<evidence type="ECO:0000256" key="3">
    <source>
        <dbReference type="ARBA" id="ARBA00022553"/>
    </source>
</evidence>